<sequence>MPGRPRSETMDELTVELKSEGKVRRYRCVGDGCTKVFQPRTITRVLQHTKRCVKLTTQQRQFASKCSADTSPGARAEELSKGLPAAALEAPAHDTVGFFGAAGTKQVRERNFALLDLAIVKLFAAAGLPPRLADYPEYKDVLLRAAIAGPHYIPAGRTILMDNHIMSEQERVRGLQIEFLQTQTLHANTADGRSFILEGHECTTVSHTAEWMAQMVFGVMETVGVERFIAASADNTGNTAGCRRILCKKIPTLLDLPDPNHHLGNTVKDVLVLPYFKLTIKITRGGIKKFGQSKQAKAFLKQLRNRASTSQGISIRGIEKIGKTRFANVTWSSISLKRNLDFVRTLCTDGRVEIKHYNAYFIKDSPKTLDYQLKLNQLIAVTEGAARAIQCLEGATCNPADVFLLWLAVTAHVRAALKDSAIPEDVCNEIRGIYNARWQEFFVTNPGHDAYLAAFYLNPKYVNSSIFKRPNAVAPHTIKIPGTTPDAPIGIRNPKTFIAVGKYLFDQGVVEIEHGVDPVLVAFKKKKSSFVKNFKSQFTAYGQGAFPFNTPLGTMHPGTWWRTLEASEHGGIIAALALKLYSAVPHSMADERTVSFITWINPAVRNLAKVNTLFSFAQIRGWYKDVRKQKELLEGTAKARKSARPSPEVKFYNIQRDIATVDDDDADTESDDSEDESEAVAGVPDAAPGTRRVRQPDWLDLPREIFASSGALDLEMVESEVDLDSTLLLDVLADMPMADGLVSGLGAAGGEAALEEDDDDDMDFDLGTWAA</sequence>
<feature type="compositionally biased region" description="Acidic residues" evidence="1">
    <location>
        <begin position="662"/>
        <end position="678"/>
    </location>
</feature>
<dbReference type="AlphaFoldDB" id="A0AAD6RY04"/>
<organism evidence="2 3">
    <name type="scientific">Mycena alexandri</name>
    <dbReference type="NCBI Taxonomy" id="1745969"/>
    <lineage>
        <taxon>Eukaryota</taxon>
        <taxon>Fungi</taxon>
        <taxon>Dikarya</taxon>
        <taxon>Basidiomycota</taxon>
        <taxon>Agaricomycotina</taxon>
        <taxon>Agaricomycetes</taxon>
        <taxon>Agaricomycetidae</taxon>
        <taxon>Agaricales</taxon>
        <taxon>Marasmiineae</taxon>
        <taxon>Mycenaceae</taxon>
        <taxon>Mycena</taxon>
    </lineage>
</organism>
<name>A0AAD6RY04_9AGAR</name>
<reference evidence="2" key="1">
    <citation type="submission" date="2023-03" db="EMBL/GenBank/DDBJ databases">
        <title>Massive genome expansion in bonnet fungi (Mycena s.s.) driven by repeated elements and novel gene families across ecological guilds.</title>
        <authorList>
            <consortium name="Lawrence Berkeley National Laboratory"/>
            <person name="Harder C.B."/>
            <person name="Miyauchi S."/>
            <person name="Viragh M."/>
            <person name="Kuo A."/>
            <person name="Thoen E."/>
            <person name="Andreopoulos B."/>
            <person name="Lu D."/>
            <person name="Skrede I."/>
            <person name="Drula E."/>
            <person name="Henrissat B."/>
            <person name="Morin E."/>
            <person name="Kohler A."/>
            <person name="Barry K."/>
            <person name="LaButti K."/>
            <person name="Morin E."/>
            <person name="Salamov A."/>
            <person name="Lipzen A."/>
            <person name="Mereny Z."/>
            <person name="Hegedus B."/>
            <person name="Baldrian P."/>
            <person name="Stursova M."/>
            <person name="Weitz H."/>
            <person name="Taylor A."/>
            <person name="Grigoriev I.V."/>
            <person name="Nagy L.G."/>
            <person name="Martin F."/>
            <person name="Kauserud H."/>
        </authorList>
    </citation>
    <scope>NUCLEOTIDE SEQUENCE</scope>
    <source>
        <strain evidence="2">CBHHK200</strain>
    </source>
</reference>
<evidence type="ECO:0000313" key="2">
    <source>
        <dbReference type="EMBL" id="KAJ7017102.1"/>
    </source>
</evidence>
<keyword evidence="3" id="KW-1185">Reference proteome</keyword>
<dbReference type="InterPro" id="IPR012337">
    <property type="entry name" value="RNaseH-like_sf"/>
</dbReference>
<comment type="caution">
    <text evidence="2">The sequence shown here is derived from an EMBL/GenBank/DDBJ whole genome shotgun (WGS) entry which is preliminary data.</text>
</comment>
<dbReference type="Proteomes" id="UP001218188">
    <property type="component" value="Unassembled WGS sequence"/>
</dbReference>
<dbReference type="EMBL" id="JARJCM010000434">
    <property type="protein sequence ID" value="KAJ7017102.1"/>
    <property type="molecule type" value="Genomic_DNA"/>
</dbReference>
<protein>
    <submittedName>
        <fullName evidence="2">Ribonuclease H-like domain-containing protein</fullName>
    </submittedName>
</protein>
<accession>A0AAD6RY04</accession>
<dbReference type="SUPFAM" id="SSF53098">
    <property type="entry name" value="Ribonuclease H-like"/>
    <property type="match status" value="1"/>
</dbReference>
<evidence type="ECO:0000313" key="3">
    <source>
        <dbReference type="Proteomes" id="UP001218188"/>
    </source>
</evidence>
<proteinExistence type="predicted"/>
<gene>
    <name evidence="2" type="ORF">C8F04DRAFT_1406224</name>
</gene>
<feature type="region of interest" description="Disordered" evidence="1">
    <location>
        <begin position="662"/>
        <end position="694"/>
    </location>
</feature>
<evidence type="ECO:0000256" key="1">
    <source>
        <dbReference type="SAM" id="MobiDB-lite"/>
    </source>
</evidence>